<reference evidence="8 9" key="1">
    <citation type="submission" date="2018-10" db="EMBL/GenBank/DDBJ databases">
        <title>Genome sequencing of Arthrobacter oryzae TNB02.</title>
        <authorList>
            <person name="Cho Y.-J."/>
            <person name="Cho A."/>
            <person name="Kim O.-S."/>
        </authorList>
    </citation>
    <scope>NUCLEOTIDE SEQUENCE [LARGE SCALE GENOMIC DNA]</scope>
    <source>
        <strain evidence="8 9">TNB02</strain>
    </source>
</reference>
<keyword evidence="9" id="KW-1185">Reference proteome</keyword>
<dbReference type="GO" id="GO:0005886">
    <property type="term" value="C:plasma membrane"/>
    <property type="evidence" value="ECO:0007669"/>
    <property type="project" value="UniProtKB-SubCell"/>
</dbReference>
<feature type="transmembrane region" description="Helical" evidence="6">
    <location>
        <begin position="12"/>
        <end position="32"/>
    </location>
</feature>
<comment type="subcellular location">
    <subcellularLocation>
        <location evidence="1">Cell membrane</location>
        <topology evidence="1">Multi-pass membrane protein</topology>
    </subcellularLocation>
</comment>
<accession>A0A3N0BKB0</accession>
<proteinExistence type="predicted"/>
<feature type="transmembrane region" description="Helical" evidence="6">
    <location>
        <begin position="120"/>
        <end position="137"/>
    </location>
</feature>
<dbReference type="PANTHER" id="PTHR35007:SF1">
    <property type="entry name" value="PILUS ASSEMBLY PROTEIN"/>
    <property type="match status" value="1"/>
</dbReference>
<evidence type="ECO:0000259" key="7">
    <source>
        <dbReference type="Pfam" id="PF00482"/>
    </source>
</evidence>
<sequence length="321" mass="34273">MSSMVADPAMLAGVAGVALIVVAVMVALFVVLRPRYADIPLSRRRLFPGKARTSVISRLSGATVAAVERHVSHRTTGPFGRDALSGAGIKTPPADFVLLVLAASFFLGLAGLVVQGLAVALLFAVLSPVGALAFIKIKTGRRRAAFEEQLSDMLMSLSGSLRAGHSITQSMHSASVEMPPPMSEELARIVNEDRVGRDTSESMAEVGRRLQCEDFEWLSQAIEINREVGGDLAGVLDHVAETVRERAQIKGQVRALAAEGKFSAYILIALPFFVAAFINLSNPGYMAVLLQPGLGWILIGAGVVMMAIGSFWISKMVKIEF</sequence>
<evidence type="ECO:0000256" key="3">
    <source>
        <dbReference type="ARBA" id="ARBA00022692"/>
    </source>
</evidence>
<dbReference type="AlphaFoldDB" id="A0A3N0BKB0"/>
<dbReference type="EMBL" id="RBED01000148">
    <property type="protein sequence ID" value="RNL48868.1"/>
    <property type="molecule type" value="Genomic_DNA"/>
</dbReference>
<feature type="transmembrane region" description="Helical" evidence="6">
    <location>
        <begin position="96"/>
        <end position="114"/>
    </location>
</feature>
<keyword evidence="4 6" id="KW-1133">Transmembrane helix</keyword>
<evidence type="ECO:0000256" key="1">
    <source>
        <dbReference type="ARBA" id="ARBA00004651"/>
    </source>
</evidence>
<dbReference type="OrthoDB" id="597333at2"/>
<keyword evidence="3 6" id="KW-0812">Transmembrane</keyword>
<protein>
    <submittedName>
        <fullName evidence="8">Type II secretion system protein F</fullName>
    </submittedName>
</protein>
<evidence type="ECO:0000313" key="9">
    <source>
        <dbReference type="Proteomes" id="UP000273807"/>
    </source>
</evidence>
<feature type="transmembrane region" description="Helical" evidence="6">
    <location>
        <begin position="293"/>
        <end position="313"/>
    </location>
</feature>
<dbReference type="InterPro" id="IPR042094">
    <property type="entry name" value="T2SS_GspF_sf"/>
</dbReference>
<keyword evidence="5 6" id="KW-0472">Membrane</keyword>
<evidence type="ECO:0000256" key="5">
    <source>
        <dbReference type="ARBA" id="ARBA00023136"/>
    </source>
</evidence>
<name>A0A3N0BKB0_9MICC</name>
<keyword evidence="2" id="KW-1003">Cell membrane</keyword>
<gene>
    <name evidence="8" type="ORF">D7003_19740</name>
</gene>
<evidence type="ECO:0000256" key="2">
    <source>
        <dbReference type="ARBA" id="ARBA00022475"/>
    </source>
</evidence>
<feature type="domain" description="Type II secretion system protein GspF" evidence="7">
    <location>
        <begin position="155"/>
        <end position="278"/>
    </location>
</feature>
<organism evidence="8 9">
    <name type="scientific">Arthrobacter oryzae</name>
    <dbReference type="NCBI Taxonomy" id="409290"/>
    <lineage>
        <taxon>Bacteria</taxon>
        <taxon>Bacillati</taxon>
        <taxon>Actinomycetota</taxon>
        <taxon>Actinomycetes</taxon>
        <taxon>Micrococcales</taxon>
        <taxon>Micrococcaceae</taxon>
        <taxon>Arthrobacter</taxon>
    </lineage>
</organism>
<dbReference type="InterPro" id="IPR018076">
    <property type="entry name" value="T2SS_GspF_dom"/>
</dbReference>
<evidence type="ECO:0000256" key="6">
    <source>
        <dbReference type="SAM" id="Phobius"/>
    </source>
</evidence>
<comment type="caution">
    <text evidence="8">The sequence shown here is derived from an EMBL/GenBank/DDBJ whole genome shotgun (WGS) entry which is preliminary data.</text>
</comment>
<dbReference type="Pfam" id="PF00482">
    <property type="entry name" value="T2SSF"/>
    <property type="match status" value="1"/>
</dbReference>
<dbReference type="Proteomes" id="UP000273807">
    <property type="component" value="Unassembled WGS sequence"/>
</dbReference>
<feature type="transmembrane region" description="Helical" evidence="6">
    <location>
        <begin position="262"/>
        <end position="281"/>
    </location>
</feature>
<evidence type="ECO:0000256" key="4">
    <source>
        <dbReference type="ARBA" id="ARBA00022989"/>
    </source>
</evidence>
<dbReference type="Gene3D" id="1.20.81.30">
    <property type="entry name" value="Type II secretion system (T2SS), domain F"/>
    <property type="match status" value="1"/>
</dbReference>
<dbReference type="PANTHER" id="PTHR35007">
    <property type="entry name" value="INTEGRAL MEMBRANE PROTEIN-RELATED"/>
    <property type="match status" value="1"/>
</dbReference>
<evidence type="ECO:0000313" key="8">
    <source>
        <dbReference type="EMBL" id="RNL48868.1"/>
    </source>
</evidence>